<organism evidence="1 2">
    <name type="scientific">Archangium gephyra</name>
    <dbReference type="NCBI Taxonomy" id="48"/>
    <lineage>
        <taxon>Bacteria</taxon>
        <taxon>Pseudomonadati</taxon>
        <taxon>Myxococcota</taxon>
        <taxon>Myxococcia</taxon>
        <taxon>Myxococcales</taxon>
        <taxon>Cystobacterineae</taxon>
        <taxon>Archangiaceae</taxon>
        <taxon>Archangium</taxon>
    </lineage>
</organism>
<evidence type="ECO:0000313" key="2">
    <source>
        <dbReference type="Proteomes" id="UP000035579"/>
    </source>
</evidence>
<gene>
    <name evidence="1" type="ORF">AA314_05532</name>
</gene>
<reference evidence="1 2" key="1">
    <citation type="submission" date="2015-05" db="EMBL/GenBank/DDBJ databases">
        <title>Genome assembly of Archangium gephyra DSM 2261.</title>
        <authorList>
            <person name="Sharma G."/>
            <person name="Subramanian S."/>
        </authorList>
    </citation>
    <scope>NUCLEOTIDE SEQUENCE [LARGE SCALE GENOMIC DNA]</scope>
    <source>
        <strain evidence="1 2">DSM 2261</strain>
    </source>
</reference>
<dbReference type="AlphaFoldDB" id="A0AAC8QBA2"/>
<proteinExistence type="predicted"/>
<sequence>MPPGMMNPSHPRRVPFLSVLCFLVLLTALPARADLPHEVIFVSRAEISDEALRNVIGIASISAMTGPDQQPTGEVPSFRPEGEAFASDSKLILKELGPLSGWDYDRQSLMKFPVVEQRGQYLHVVVDVRTNKRAWLREGEEADKGPSVGFFSFDSQKWRWSGVELYHLAPRGQSRLYLAPRLDARSHPVSRDYPLRRNGELVDARILQRQGNFLQIGAMIDLDKPLEPLGWLPISDENGLLLIWPVYAPMC</sequence>
<evidence type="ECO:0000313" key="1">
    <source>
        <dbReference type="EMBL" id="AKJ03906.1"/>
    </source>
</evidence>
<dbReference type="KEGG" id="age:AA314_05532"/>
<accession>A0AAC8QBA2</accession>
<protein>
    <submittedName>
        <fullName evidence="1">Uncharacterized protein</fullName>
    </submittedName>
</protein>
<dbReference type="Proteomes" id="UP000035579">
    <property type="component" value="Chromosome"/>
</dbReference>
<name>A0AAC8QBA2_9BACT</name>
<dbReference type="EMBL" id="CP011509">
    <property type="protein sequence ID" value="AKJ03906.1"/>
    <property type="molecule type" value="Genomic_DNA"/>
</dbReference>